<protein>
    <submittedName>
        <fullName evidence="1">Uncharacterized protein</fullName>
    </submittedName>
</protein>
<reference evidence="1 2" key="1">
    <citation type="journal article" date="2023" name="Sci. Data">
        <title>Genome assembly of the Korean intertidal mud-creeper Batillaria attramentaria.</title>
        <authorList>
            <person name="Patra A.K."/>
            <person name="Ho P.T."/>
            <person name="Jun S."/>
            <person name="Lee S.J."/>
            <person name="Kim Y."/>
            <person name="Won Y.J."/>
        </authorList>
    </citation>
    <scope>NUCLEOTIDE SEQUENCE [LARGE SCALE GENOMIC DNA]</scope>
    <source>
        <strain evidence="1">Wonlab-2016</strain>
    </source>
</reference>
<dbReference type="AlphaFoldDB" id="A0ABD0KWU1"/>
<gene>
    <name evidence="1" type="ORF">BaRGS_00017465</name>
</gene>
<evidence type="ECO:0000313" key="1">
    <source>
        <dbReference type="EMBL" id="KAK7491364.1"/>
    </source>
</evidence>
<name>A0ABD0KWU1_9CAEN</name>
<sequence length="149" mass="16580">MFCYQSSAFVKSRHRISAPDLQCQLSSTRLKTQPKQSGTREFLFVISIVANKTLEIPGNVNGIHNLIWLNFSDGSLSGRSRGVVRAPQHFADDRVQRSLHSKLSEVASALRSADQTWVYVAASPRPDGLVFHHFPQLLTYPPPPPFPGP</sequence>
<organism evidence="1 2">
    <name type="scientific">Batillaria attramentaria</name>
    <dbReference type="NCBI Taxonomy" id="370345"/>
    <lineage>
        <taxon>Eukaryota</taxon>
        <taxon>Metazoa</taxon>
        <taxon>Spiralia</taxon>
        <taxon>Lophotrochozoa</taxon>
        <taxon>Mollusca</taxon>
        <taxon>Gastropoda</taxon>
        <taxon>Caenogastropoda</taxon>
        <taxon>Sorbeoconcha</taxon>
        <taxon>Cerithioidea</taxon>
        <taxon>Batillariidae</taxon>
        <taxon>Batillaria</taxon>
    </lineage>
</organism>
<accession>A0ABD0KWU1</accession>
<comment type="caution">
    <text evidence="1">The sequence shown here is derived from an EMBL/GenBank/DDBJ whole genome shotgun (WGS) entry which is preliminary data.</text>
</comment>
<evidence type="ECO:0000313" key="2">
    <source>
        <dbReference type="Proteomes" id="UP001519460"/>
    </source>
</evidence>
<proteinExistence type="predicted"/>
<dbReference type="EMBL" id="JACVVK020000116">
    <property type="protein sequence ID" value="KAK7491364.1"/>
    <property type="molecule type" value="Genomic_DNA"/>
</dbReference>
<keyword evidence="2" id="KW-1185">Reference proteome</keyword>
<dbReference type="Proteomes" id="UP001519460">
    <property type="component" value="Unassembled WGS sequence"/>
</dbReference>